<keyword evidence="4" id="KW-0067">ATP-binding</keyword>
<keyword evidence="2" id="KW-0436">Ligase</keyword>
<sequence length="541" mass="59703">MTIFTSTLPSIPPFKEGIVQTLFRQRDANDDFDRPCYIDALTGKTLTFAQVRDMSLRFGAGLQDVLGFQEGDVLAVIAPNVIDYAVVLFGTLVAGGAVSPANPNYTSGEIAHQLRETQAKVMVVHSSAFKNAVAAAKEVGTVQHIFVFGDHPIDGVQPYTQALLGTRLAEPVPRKADDLAYLCFSSGTTGKSKGVMTTHDNIIANVRMFLSVEKTYFTPEHRQIAILPFFHIYALTVIIHSPFYTRTPVHILPRFDLVNFLTTIQKYKITFGCVVPPVLVLLAKNPDVQKYDLSSLRAVMSGAAPLSVELMNAVLQRFPKLFIKQGYGLTESSPVICMQPDYQIVPGSSGILVPDSYNKIVDEDGKELGVGERGELWSKGRHIMKGYLNRPEETAKCVDSDGYFHTGDVAIIDKDGNVFIVDRLKELIKYKGFQVAPAELEGLLLKHPQVADCAVIGVYNEEEVTEIPRAYIVLRPGVEPSNETAESLQAFVAKQVAHFKQIKSVVFRDEIPKSATGKILRKILKEEVKQEMAAKTTRAKL</sequence>
<dbReference type="Gene3D" id="3.30.300.30">
    <property type="match status" value="1"/>
</dbReference>
<dbReference type="PROSITE" id="PS00455">
    <property type="entry name" value="AMP_BINDING"/>
    <property type="match status" value="1"/>
</dbReference>
<evidence type="ECO:0000256" key="3">
    <source>
        <dbReference type="ARBA" id="ARBA00022741"/>
    </source>
</evidence>
<evidence type="ECO:0000313" key="8">
    <source>
        <dbReference type="Proteomes" id="UP000027586"/>
    </source>
</evidence>
<dbReference type="SUPFAM" id="SSF56801">
    <property type="entry name" value="Acetyl-CoA synthetase-like"/>
    <property type="match status" value="1"/>
</dbReference>
<dbReference type="InterPro" id="IPR025110">
    <property type="entry name" value="AMP-bd_C"/>
</dbReference>
<dbReference type="OrthoDB" id="1898221at2759"/>
<accession>A0A068SAB7</accession>
<evidence type="ECO:0000313" key="7">
    <source>
        <dbReference type="EMBL" id="CDH58196.1"/>
    </source>
</evidence>
<keyword evidence="8" id="KW-1185">Reference proteome</keyword>
<dbReference type="Pfam" id="PF13193">
    <property type="entry name" value="AMP-binding_C"/>
    <property type="match status" value="1"/>
</dbReference>
<name>A0A068SAB7_9FUNG</name>
<dbReference type="InterPro" id="IPR042099">
    <property type="entry name" value="ANL_N_sf"/>
</dbReference>
<dbReference type="Pfam" id="PF00501">
    <property type="entry name" value="AMP-binding"/>
    <property type="match status" value="1"/>
</dbReference>
<dbReference type="Gene3D" id="3.40.50.12780">
    <property type="entry name" value="N-terminal domain of ligase-like"/>
    <property type="match status" value="1"/>
</dbReference>
<evidence type="ECO:0000256" key="4">
    <source>
        <dbReference type="ARBA" id="ARBA00022840"/>
    </source>
</evidence>
<reference evidence="7" key="1">
    <citation type="submission" date="2013-08" db="EMBL/GenBank/DDBJ databases">
        <title>Gene expansion shapes genome architecture in the human pathogen Lichtheimia corymbifera: an evolutionary genomics analysis in the ancient terrestrial Mucorales (Mucoromycotina).</title>
        <authorList>
            <person name="Schwartze V.U."/>
            <person name="Winter S."/>
            <person name="Shelest E."/>
            <person name="Marcet-Houben M."/>
            <person name="Horn F."/>
            <person name="Wehner S."/>
            <person name="Hoffmann K."/>
            <person name="Riege K."/>
            <person name="Sammeth M."/>
            <person name="Nowrousian M."/>
            <person name="Valiante V."/>
            <person name="Linde J."/>
            <person name="Jacobsen I.D."/>
            <person name="Marz M."/>
            <person name="Brakhage A.A."/>
            <person name="Gabaldon T."/>
            <person name="Bocker S."/>
            <person name="Voigt K."/>
        </authorList>
    </citation>
    <scope>NUCLEOTIDE SEQUENCE [LARGE SCALE GENOMIC DNA]</scope>
    <source>
        <strain evidence="7">FSU 9682</strain>
    </source>
</reference>
<dbReference type="VEuPathDB" id="FungiDB:LCOR_09069.1"/>
<dbReference type="InterPro" id="IPR000873">
    <property type="entry name" value="AMP-dep_synth/lig_dom"/>
</dbReference>
<dbReference type="GO" id="GO:0016405">
    <property type="term" value="F:CoA-ligase activity"/>
    <property type="evidence" value="ECO:0007669"/>
    <property type="project" value="TreeGrafter"/>
</dbReference>
<feature type="domain" description="AMP-binding enzyme C-terminal" evidence="6">
    <location>
        <begin position="439"/>
        <end position="518"/>
    </location>
</feature>
<evidence type="ECO:0000259" key="6">
    <source>
        <dbReference type="Pfam" id="PF13193"/>
    </source>
</evidence>
<evidence type="ECO:0000256" key="2">
    <source>
        <dbReference type="ARBA" id="ARBA00022598"/>
    </source>
</evidence>
<evidence type="ECO:0000256" key="1">
    <source>
        <dbReference type="ARBA" id="ARBA00006432"/>
    </source>
</evidence>
<proteinExistence type="inferred from homology"/>
<dbReference type="InterPro" id="IPR020845">
    <property type="entry name" value="AMP-binding_CS"/>
</dbReference>
<organism evidence="7 8">
    <name type="scientific">Lichtheimia corymbifera JMRC:FSU:9682</name>
    <dbReference type="NCBI Taxonomy" id="1263082"/>
    <lineage>
        <taxon>Eukaryota</taxon>
        <taxon>Fungi</taxon>
        <taxon>Fungi incertae sedis</taxon>
        <taxon>Mucoromycota</taxon>
        <taxon>Mucoromycotina</taxon>
        <taxon>Mucoromycetes</taxon>
        <taxon>Mucorales</taxon>
        <taxon>Lichtheimiaceae</taxon>
        <taxon>Lichtheimia</taxon>
    </lineage>
</organism>
<comment type="similarity">
    <text evidence="1">Belongs to the ATP-dependent AMP-binding enzyme family.</text>
</comment>
<dbReference type="Proteomes" id="UP000027586">
    <property type="component" value="Unassembled WGS sequence"/>
</dbReference>
<feature type="domain" description="AMP-dependent synthetase/ligase" evidence="5">
    <location>
        <begin position="26"/>
        <end position="388"/>
    </location>
</feature>
<evidence type="ECO:0000259" key="5">
    <source>
        <dbReference type="Pfam" id="PF00501"/>
    </source>
</evidence>
<gene>
    <name evidence="7" type="ORF">LCOR_09069.1</name>
</gene>
<dbReference type="PANTHER" id="PTHR24096:SF149">
    <property type="entry name" value="AMP-BINDING DOMAIN-CONTAINING PROTEIN-RELATED"/>
    <property type="match status" value="1"/>
</dbReference>
<dbReference type="CDD" id="cd05911">
    <property type="entry name" value="Firefly_Luc_like"/>
    <property type="match status" value="1"/>
</dbReference>
<dbReference type="FunFam" id="3.30.300.30:FF:000007">
    <property type="entry name" value="4-coumarate--CoA ligase 2"/>
    <property type="match status" value="1"/>
</dbReference>
<dbReference type="STRING" id="1263082.A0A068SAB7"/>
<dbReference type="EMBL" id="CBTN010000054">
    <property type="protein sequence ID" value="CDH58196.1"/>
    <property type="molecule type" value="Genomic_DNA"/>
</dbReference>
<protein>
    <submittedName>
        <fullName evidence="7">4-coumarate-ligase</fullName>
    </submittedName>
</protein>
<dbReference type="GO" id="GO:0005524">
    <property type="term" value="F:ATP binding"/>
    <property type="evidence" value="ECO:0007669"/>
    <property type="project" value="UniProtKB-KW"/>
</dbReference>
<dbReference type="FunFam" id="3.40.50.12780:FF:000003">
    <property type="entry name" value="Long-chain-fatty-acid--CoA ligase FadD"/>
    <property type="match status" value="1"/>
</dbReference>
<dbReference type="InterPro" id="IPR045851">
    <property type="entry name" value="AMP-bd_C_sf"/>
</dbReference>
<comment type="caution">
    <text evidence="7">The sequence shown here is derived from an EMBL/GenBank/DDBJ whole genome shotgun (WGS) entry which is preliminary data.</text>
</comment>
<keyword evidence="3" id="KW-0547">Nucleotide-binding</keyword>
<dbReference type="AlphaFoldDB" id="A0A068SAB7"/>
<dbReference type="PANTHER" id="PTHR24096">
    <property type="entry name" value="LONG-CHAIN-FATTY-ACID--COA LIGASE"/>
    <property type="match status" value="1"/>
</dbReference>